<dbReference type="NCBIfam" id="NF003969">
    <property type="entry name" value="PRK05463.1"/>
    <property type="match status" value="1"/>
</dbReference>
<sequence>MNASQSATRSVDTAKEAISTMTPLALRQAIRSGEHTGTTTGYSSGYLQGNLAILPADYADEFLQFCAKNPKSCPLIGMSEPGSPHIPELGVDLDIRTDLPGYRIFRGSTDFTCASDLTDVWRDDLVTFVLGCSFSFEAAITRGGVPVRHMNANRNVPMYVTNIETSPAGRFHGPLVVSMRAFTPGNAIRAILYSDRYRLAHGAPVHIGDPAQIGIADIMKPDFGDDPVIHEGDIPVFWACGVTPQMAIRNALPDFAITHEPGLMLVTDVLAEAAEFSLQTKPQTNQSSL</sequence>
<dbReference type="HAMAP" id="MF_01830">
    <property type="entry name" value="Hydro_lyase"/>
    <property type="match status" value="1"/>
</dbReference>
<accession>A0ABM6XY50</accession>
<dbReference type="EMBL" id="CP031555">
    <property type="protein sequence ID" value="AXO13727.1"/>
    <property type="molecule type" value="Genomic_DNA"/>
</dbReference>
<evidence type="ECO:0000313" key="4">
    <source>
        <dbReference type="EMBL" id="AXO13727.1"/>
    </source>
</evidence>
<dbReference type="RefSeq" id="WP_082923323.1">
    <property type="nucleotide sequence ID" value="NZ_CP031555.1"/>
</dbReference>
<dbReference type="PANTHER" id="PTHR32022">
    <property type="entry name" value="D-GLUTAMATE CYCLASE, MITOCHONDRIAL"/>
    <property type="match status" value="1"/>
</dbReference>
<dbReference type="Gene3D" id="3.40.1640.10">
    <property type="entry name" value="PSTPO5379-like"/>
    <property type="match status" value="1"/>
</dbReference>
<dbReference type="PANTHER" id="PTHR32022:SF10">
    <property type="entry name" value="D-GLUTAMATE CYCLASE, MITOCHONDRIAL"/>
    <property type="match status" value="1"/>
</dbReference>
<evidence type="ECO:0000256" key="1">
    <source>
        <dbReference type="ARBA" id="ARBA00007896"/>
    </source>
</evidence>
<name>A0ABM6XY50_9PROT</name>
<dbReference type="InterPro" id="IPR016938">
    <property type="entry name" value="UPF0317"/>
</dbReference>
<dbReference type="EC" id="4.2.1.-" evidence="3"/>
<keyword evidence="5" id="KW-1185">Reference proteome</keyword>
<keyword evidence="2 3" id="KW-0456">Lyase</keyword>
<dbReference type="Proteomes" id="UP000256971">
    <property type="component" value="Chromosome"/>
</dbReference>
<dbReference type="PIRSF" id="PIRSF029755">
    <property type="entry name" value="UCP029755"/>
    <property type="match status" value="1"/>
</dbReference>
<reference evidence="4 5" key="1">
    <citation type="submission" date="2018-08" db="EMBL/GenBank/DDBJ databases">
        <title>Complete genome sequence of type strain Thalassospira indica MCCC 1A01103T, isolated from isolated from deep seawater of the Indian Ocean.</title>
        <authorList>
            <person name="Liu Y."/>
        </authorList>
    </citation>
    <scope>NUCLEOTIDE SEQUENCE [LARGE SCALE GENOMIC DNA]</scope>
    <source>
        <strain evidence="4 5">PB8BT</strain>
    </source>
</reference>
<protein>
    <recommendedName>
        <fullName evidence="3">Putative hydro-lyase DY252_05440</fullName>
        <ecNumber evidence="3">4.2.1.-</ecNumber>
    </recommendedName>
</protein>
<evidence type="ECO:0000256" key="2">
    <source>
        <dbReference type="ARBA" id="ARBA00023239"/>
    </source>
</evidence>
<dbReference type="InterPro" id="IPR009906">
    <property type="entry name" value="D-Glu_cyclase"/>
</dbReference>
<proteinExistence type="inferred from homology"/>
<evidence type="ECO:0000256" key="3">
    <source>
        <dbReference type="HAMAP-Rule" id="MF_01830"/>
    </source>
</evidence>
<evidence type="ECO:0000313" key="5">
    <source>
        <dbReference type="Proteomes" id="UP000256971"/>
    </source>
</evidence>
<organism evidence="4 5">
    <name type="scientific">Thalassospira indica</name>
    <dbReference type="NCBI Taxonomy" id="1891279"/>
    <lineage>
        <taxon>Bacteria</taxon>
        <taxon>Pseudomonadati</taxon>
        <taxon>Pseudomonadota</taxon>
        <taxon>Alphaproteobacteria</taxon>
        <taxon>Rhodospirillales</taxon>
        <taxon>Thalassospiraceae</taxon>
        <taxon>Thalassospira</taxon>
    </lineage>
</organism>
<gene>
    <name evidence="4" type="ORF">DY252_05440</name>
</gene>
<dbReference type="Gene3D" id="3.30.2040.10">
    <property type="entry name" value="PSTPO5379-like domain"/>
    <property type="match status" value="1"/>
</dbReference>
<dbReference type="Pfam" id="PF07286">
    <property type="entry name" value="D-Glu_cyclase"/>
    <property type="match status" value="1"/>
</dbReference>
<dbReference type="InterPro" id="IPR038021">
    <property type="entry name" value="Putative_hydro-lyase"/>
</dbReference>
<dbReference type="SUPFAM" id="SSF160920">
    <property type="entry name" value="PSTPO5379-like"/>
    <property type="match status" value="1"/>
</dbReference>
<comment type="similarity">
    <text evidence="1 3">Belongs to the D-glutamate cyclase family.</text>
</comment>